<dbReference type="PROSITE" id="PS51294">
    <property type="entry name" value="HTH_MYB"/>
    <property type="match status" value="2"/>
</dbReference>
<evidence type="ECO:0000256" key="3">
    <source>
        <dbReference type="ARBA" id="ARBA00023015"/>
    </source>
</evidence>
<dbReference type="FunFam" id="1.10.10.60:FF:000015">
    <property type="entry name" value="Transcription factor RAX3"/>
    <property type="match status" value="1"/>
</dbReference>
<feature type="domain" description="Myb-like" evidence="7">
    <location>
        <begin position="9"/>
        <end position="62"/>
    </location>
</feature>
<dbReference type="PANTHER" id="PTHR48000">
    <property type="entry name" value="OS09G0431300 PROTEIN"/>
    <property type="match status" value="1"/>
</dbReference>
<organism evidence="9 10">
    <name type="scientific">Punica granatum</name>
    <name type="common">Pomegranate</name>
    <dbReference type="NCBI Taxonomy" id="22663"/>
    <lineage>
        <taxon>Eukaryota</taxon>
        <taxon>Viridiplantae</taxon>
        <taxon>Streptophyta</taxon>
        <taxon>Embryophyta</taxon>
        <taxon>Tracheophyta</taxon>
        <taxon>Spermatophyta</taxon>
        <taxon>Magnoliopsida</taxon>
        <taxon>eudicotyledons</taxon>
        <taxon>Gunneridae</taxon>
        <taxon>Pentapetalae</taxon>
        <taxon>rosids</taxon>
        <taxon>malvids</taxon>
        <taxon>Myrtales</taxon>
        <taxon>Lythraceae</taxon>
        <taxon>Punica</taxon>
    </lineage>
</organism>
<gene>
    <name evidence="12" type="primary">LOC116194604</name>
    <name evidence="9" type="ORF">CDL15_Pgr025534</name>
</gene>
<evidence type="ECO:0000313" key="12">
    <source>
        <dbReference type="RefSeq" id="XP_031379312.1"/>
    </source>
</evidence>
<dbReference type="Proteomes" id="UP000515151">
    <property type="component" value="Chromosome 2"/>
</dbReference>
<dbReference type="AlphaFoldDB" id="A0A218WA78"/>
<evidence type="ECO:0000256" key="6">
    <source>
        <dbReference type="ARBA" id="ARBA00023242"/>
    </source>
</evidence>
<dbReference type="GeneID" id="116194604"/>
<feature type="domain" description="HTH myb-type" evidence="8">
    <location>
        <begin position="9"/>
        <end position="66"/>
    </location>
</feature>
<evidence type="ECO:0000256" key="4">
    <source>
        <dbReference type="ARBA" id="ARBA00023125"/>
    </source>
</evidence>
<keyword evidence="5" id="KW-0804">Transcription</keyword>
<dbReference type="Gene3D" id="1.10.10.60">
    <property type="entry name" value="Homeodomain-like"/>
    <property type="match status" value="2"/>
</dbReference>
<dbReference type="PANTHER" id="PTHR48000:SF46">
    <property type="entry name" value="TRANSCRIPTION FACTOR MYB36"/>
    <property type="match status" value="1"/>
</dbReference>
<evidence type="ECO:0000256" key="5">
    <source>
        <dbReference type="ARBA" id="ARBA00023163"/>
    </source>
</evidence>
<evidence type="ECO:0000259" key="8">
    <source>
        <dbReference type="PROSITE" id="PS51294"/>
    </source>
</evidence>
<keyword evidence="3" id="KW-0805">Transcription regulation</keyword>
<protein>
    <submittedName>
        <fullName evidence="12">Transcription factor RAX2-like</fullName>
    </submittedName>
</protein>
<dbReference type="SMART" id="SM00717">
    <property type="entry name" value="SANT"/>
    <property type="match status" value="2"/>
</dbReference>
<keyword evidence="2" id="KW-0677">Repeat</keyword>
<reference evidence="10" key="1">
    <citation type="journal article" date="2017" name="Plant J.">
        <title>The pomegranate (Punica granatum L.) genome and the genomics of punicalagin biosynthesis.</title>
        <authorList>
            <person name="Qin G."/>
            <person name="Xu C."/>
            <person name="Ming R."/>
            <person name="Tang H."/>
            <person name="Guyot R."/>
            <person name="Kramer E.M."/>
            <person name="Hu Y."/>
            <person name="Yi X."/>
            <person name="Qi Y."/>
            <person name="Xu X."/>
            <person name="Gao Z."/>
            <person name="Pan H."/>
            <person name="Jian J."/>
            <person name="Tian Y."/>
            <person name="Yue Z."/>
            <person name="Xu Y."/>
        </authorList>
    </citation>
    <scope>NUCLEOTIDE SEQUENCE [LARGE SCALE GENOMIC DNA]</scope>
    <source>
        <strain evidence="10">cv. Dabenzi</strain>
    </source>
</reference>
<evidence type="ECO:0000256" key="2">
    <source>
        <dbReference type="ARBA" id="ARBA00022737"/>
    </source>
</evidence>
<reference evidence="9" key="2">
    <citation type="submission" date="2017-06" db="EMBL/GenBank/DDBJ databases">
        <title>The pomegranate genome and the genomics of punicalagin biosynthesis.</title>
        <authorList>
            <person name="Xu C."/>
        </authorList>
    </citation>
    <scope>NUCLEOTIDE SEQUENCE [LARGE SCALE GENOMIC DNA]</scope>
    <source>
        <tissue evidence="9">Fresh leaf</tissue>
    </source>
</reference>
<dbReference type="CDD" id="cd00167">
    <property type="entry name" value="SANT"/>
    <property type="match status" value="1"/>
</dbReference>
<reference evidence="11" key="3">
    <citation type="journal article" date="2020" name="Plant Biotechnol. J.">
        <title>The pomegranate (Punica granatum L.) draft genome dissects genetic divergence between soft- and hard-seeded cultivars.</title>
        <authorList>
            <person name="Luo X."/>
            <person name="Li H."/>
            <person name="Wu Z."/>
            <person name="Yao W."/>
            <person name="Zhao P."/>
            <person name="Cao D."/>
            <person name="Yu H."/>
            <person name="Li K."/>
            <person name="Poudel K."/>
            <person name="Zhao D."/>
            <person name="Zhang F."/>
            <person name="Xia X."/>
            <person name="Chen L."/>
            <person name="Wang Q."/>
            <person name="Jing D."/>
            <person name="Cao S."/>
        </authorList>
    </citation>
    <scope>NUCLEOTIDE SEQUENCE [LARGE SCALE GENOMIC DNA]</scope>
</reference>
<dbReference type="RefSeq" id="XP_031379312.1">
    <property type="nucleotide sequence ID" value="XM_031523452.1"/>
</dbReference>
<evidence type="ECO:0000259" key="7">
    <source>
        <dbReference type="PROSITE" id="PS50090"/>
    </source>
</evidence>
<dbReference type="InterPro" id="IPR001005">
    <property type="entry name" value="SANT/Myb"/>
</dbReference>
<dbReference type="Pfam" id="PF00249">
    <property type="entry name" value="Myb_DNA-binding"/>
    <property type="match status" value="2"/>
</dbReference>
<dbReference type="SUPFAM" id="SSF46689">
    <property type="entry name" value="Homeodomain-like"/>
    <property type="match status" value="1"/>
</dbReference>
<dbReference type="InterPro" id="IPR009057">
    <property type="entry name" value="Homeodomain-like_sf"/>
</dbReference>
<accession>A0A218WA78</accession>
<keyword evidence="4" id="KW-0238">DNA-binding</keyword>
<keyword evidence="6" id="KW-0539">Nucleus</keyword>
<evidence type="ECO:0000313" key="11">
    <source>
        <dbReference type="Proteomes" id="UP000515151"/>
    </source>
</evidence>
<evidence type="ECO:0000313" key="10">
    <source>
        <dbReference type="Proteomes" id="UP000197138"/>
    </source>
</evidence>
<feature type="domain" description="Myb-like" evidence="7">
    <location>
        <begin position="63"/>
        <end position="113"/>
    </location>
</feature>
<comment type="subcellular location">
    <subcellularLocation>
        <location evidence="1">Nucleus</location>
    </subcellularLocation>
</comment>
<reference evidence="12" key="4">
    <citation type="submission" date="2025-04" db="UniProtKB">
        <authorList>
            <consortium name="RefSeq"/>
        </authorList>
    </citation>
    <scope>IDENTIFICATION</scope>
    <source>
        <tissue evidence="12">Leaf</tissue>
    </source>
</reference>
<name>A0A218WA78_PUNGR</name>
<evidence type="ECO:0000256" key="1">
    <source>
        <dbReference type="ARBA" id="ARBA00004123"/>
    </source>
</evidence>
<keyword evidence="11" id="KW-1185">Reference proteome</keyword>
<dbReference type="EMBL" id="MTKT01004810">
    <property type="protein sequence ID" value="OWM69685.1"/>
    <property type="molecule type" value="Genomic_DNA"/>
</dbReference>
<feature type="domain" description="HTH myb-type" evidence="8">
    <location>
        <begin position="67"/>
        <end position="117"/>
    </location>
</feature>
<dbReference type="GO" id="GO:0003677">
    <property type="term" value="F:DNA binding"/>
    <property type="evidence" value="ECO:0007669"/>
    <property type="project" value="UniProtKB-KW"/>
</dbReference>
<dbReference type="InterPro" id="IPR017930">
    <property type="entry name" value="Myb_dom"/>
</dbReference>
<proteinExistence type="predicted"/>
<evidence type="ECO:0000313" key="9">
    <source>
        <dbReference type="EMBL" id="OWM69685.1"/>
    </source>
</evidence>
<dbReference type="GO" id="GO:0005634">
    <property type="term" value="C:nucleus"/>
    <property type="evidence" value="ECO:0007669"/>
    <property type="project" value="UniProtKB-SubCell"/>
</dbReference>
<dbReference type="OrthoDB" id="2143914at2759"/>
<sequence length="322" mass="34994">MGRAPCCDKATVKRGPWSPEEDAMLKEYIEKHGTGGNWIALPQNAGLRRCGKSCRLRWLNYLRPNIKHGDFTDFEDRVICTLYASIGSRWSVIAAQLPGRTDNDIKNYWNTKLKKKLMAVLPAMISQSQRTASLVSPLQAASSFLFSPLPHHIPSPPLPSLPSPSYYLPLALQSSPLTHEISFENPMQHYQLQKDGSGSIAYGGSSGDGTCSSSEANCNFSSTSSTVGGTSSDRSVSYDFYPYHGVEEKENLVPASSGGGGSGCTVGGGEWTQKVAADKAWGENAVTADYGFEEIKQLISTNISTTSCFLFDENKVGESVYY</sequence>
<dbReference type="Proteomes" id="UP000197138">
    <property type="component" value="Unassembled WGS sequence"/>
</dbReference>
<dbReference type="PROSITE" id="PS50090">
    <property type="entry name" value="MYB_LIKE"/>
    <property type="match status" value="2"/>
</dbReference>